<dbReference type="Gene3D" id="3.40.50.1820">
    <property type="entry name" value="alpha/beta hydrolase"/>
    <property type="match status" value="1"/>
</dbReference>
<dbReference type="Pfam" id="PF10329">
    <property type="entry name" value="DUF2417"/>
    <property type="match status" value="1"/>
</dbReference>
<dbReference type="EMBL" id="HG937694">
    <property type="protein sequence ID" value="CDP38317.1"/>
    <property type="molecule type" value="Genomic_DNA"/>
</dbReference>
<feature type="transmembrane region" description="Helical" evidence="2">
    <location>
        <begin position="240"/>
        <end position="262"/>
    </location>
</feature>
<feature type="transmembrane region" description="Helical" evidence="2">
    <location>
        <begin position="110"/>
        <end position="131"/>
    </location>
</feature>
<name>A0A060THL1_BLAAD</name>
<accession>A0A060THL1</accession>
<evidence type="ECO:0000256" key="2">
    <source>
        <dbReference type="SAM" id="Phobius"/>
    </source>
</evidence>
<dbReference type="InterPro" id="IPR029058">
    <property type="entry name" value="AB_hydrolase_fold"/>
</dbReference>
<feature type="region of interest" description="Disordered" evidence="1">
    <location>
        <begin position="1"/>
        <end position="49"/>
    </location>
</feature>
<dbReference type="InterPro" id="IPR019431">
    <property type="entry name" value="DUF2417"/>
</dbReference>
<organism evidence="3">
    <name type="scientific">Blastobotrys adeninivorans</name>
    <name type="common">Yeast</name>
    <name type="synonym">Arxula adeninivorans</name>
    <dbReference type="NCBI Taxonomy" id="409370"/>
    <lineage>
        <taxon>Eukaryota</taxon>
        <taxon>Fungi</taxon>
        <taxon>Dikarya</taxon>
        <taxon>Ascomycota</taxon>
        <taxon>Saccharomycotina</taxon>
        <taxon>Dipodascomycetes</taxon>
        <taxon>Dipodascales</taxon>
        <taxon>Trichomonascaceae</taxon>
        <taxon>Blastobotrys</taxon>
    </lineage>
</organism>
<gene>
    <name evidence="3" type="ORF">GNLVRS02_ARAD1D31988g</name>
</gene>
<sequence>MSDIEAQADQAEQSARRSPSPMTRPEGEPRETDALLPPQTRPREASVASSVVRLEDPDDLIVYYSDFQISVRLLRLSLYFFAIVSFCWWLVVTINLFVSVTPVLESPGAGFFEIDLAGLSFIATLTTLYFFPSPATLDILSSYLSLLLLFVDLIVVVSVPILRHRHGSNPIGLISLIGAVVLMALNCLAQYIVIDIHYRTREALEEERRLNPRHTSSRLGVRKTTWKHRLKSWTNHSLSFIIRLAVAVAVAFISIGVFGAALGQRKFHPPGELIAINNRHYNVHLFCTPLSEEASSSQSPLTVLLESDHGVFGDDFASWVLELQDTGKFDRVCYWDRPGMGYSDSAPSPESPGSVSDILSQAIAGSSYPGINNDTLVLVSHGTGGLYSRVFASHHASQLGTIMLIDAIHEDLFYKSSGFGVAAKAFFKGIVWPLQKGRRAKVELQEQLAMGLLRTELQAANEIIPRKTALAVVSSGNRIRKSKDWSEAQRKLTKLTRNNVAWEILDGPHDLWRLDATRVKLQSILTDLLAYSALNEYED</sequence>
<keyword evidence="2" id="KW-0812">Transmembrane</keyword>
<feature type="transmembrane region" description="Helical" evidence="2">
    <location>
        <begin position="173"/>
        <end position="194"/>
    </location>
</feature>
<keyword evidence="2" id="KW-1133">Transmembrane helix</keyword>
<reference evidence="3" key="2">
    <citation type="submission" date="2014-06" db="EMBL/GenBank/DDBJ databases">
        <title>The complete genome of Blastobotrys (Arxula) adeninivorans LS3 - a yeast of biotechnological interest.</title>
        <authorList>
            <person name="Kunze G."/>
            <person name="Gaillardin C."/>
            <person name="Czernicka M."/>
            <person name="Durrens P."/>
            <person name="Martin T."/>
            <person name="Boer E."/>
            <person name="Gabaldon T."/>
            <person name="Cruz J."/>
            <person name="Talla E."/>
            <person name="Marck C."/>
            <person name="Goffeau A."/>
            <person name="Barbe V."/>
            <person name="Baret P."/>
            <person name="Baronian K."/>
            <person name="Beier S."/>
            <person name="Bleykasten C."/>
            <person name="Bode R."/>
            <person name="Casaregola S."/>
            <person name="Despons L."/>
            <person name="Fairhead C."/>
            <person name="Giersberg M."/>
            <person name="Gierski P."/>
            <person name="Hahnel U."/>
            <person name="Hartmann A."/>
            <person name="Jankowska D."/>
            <person name="Jubin C."/>
            <person name="Jung P."/>
            <person name="Lafontaine I."/>
            <person name="Leh-Louis V."/>
            <person name="Lemaire M."/>
            <person name="Marcet-Houben M."/>
            <person name="Mascher M."/>
            <person name="Morel G."/>
            <person name="Richard G.-F."/>
            <person name="Riechen J."/>
            <person name="Sacerdot C."/>
            <person name="Sarkar A."/>
            <person name="Savel G."/>
            <person name="Schacherer J."/>
            <person name="Sherman D."/>
            <person name="Straub M.-L."/>
            <person name="Stein N."/>
            <person name="Thierry A."/>
            <person name="Trautwein-Schult A."/>
            <person name="Westhof E."/>
            <person name="Worch S."/>
            <person name="Dujon B."/>
            <person name="Souciet J.-L."/>
            <person name="Wincker P."/>
            <person name="Scholz U."/>
            <person name="Neuveglise N."/>
        </authorList>
    </citation>
    <scope>NUCLEOTIDE SEQUENCE</scope>
    <source>
        <strain evidence="3">LS3</strain>
    </source>
</reference>
<feature type="transmembrane region" description="Helical" evidence="2">
    <location>
        <begin position="143"/>
        <end position="161"/>
    </location>
</feature>
<protein>
    <submittedName>
        <fullName evidence="3">ARAD1D31988p</fullName>
    </submittedName>
</protein>
<keyword evidence="2" id="KW-0472">Membrane</keyword>
<evidence type="ECO:0000256" key="1">
    <source>
        <dbReference type="SAM" id="MobiDB-lite"/>
    </source>
</evidence>
<evidence type="ECO:0000313" key="3">
    <source>
        <dbReference type="EMBL" id="CDP38317.1"/>
    </source>
</evidence>
<feature type="compositionally biased region" description="Polar residues" evidence="1">
    <location>
        <begin position="10"/>
        <end position="21"/>
    </location>
</feature>
<proteinExistence type="predicted"/>
<reference evidence="3" key="1">
    <citation type="submission" date="2014-02" db="EMBL/GenBank/DDBJ databases">
        <authorList>
            <person name="Genoscope - CEA"/>
        </authorList>
    </citation>
    <scope>NUCLEOTIDE SEQUENCE</scope>
    <source>
        <strain evidence="3">LS3</strain>
    </source>
</reference>
<dbReference type="PhylomeDB" id="A0A060THL1"/>
<dbReference type="SUPFAM" id="SSF53474">
    <property type="entry name" value="alpha/beta-Hydrolases"/>
    <property type="match status" value="1"/>
</dbReference>
<dbReference type="AlphaFoldDB" id="A0A060THL1"/>
<feature type="transmembrane region" description="Helical" evidence="2">
    <location>
        <begin position="78"/>
        <end position="98"/>
    </location>
</feature>